<dbReference type="InterPro" id="IPR050661">
    <property type="entry name" value="BglG_antiterminators"/>
</dbReference>
<keyword evidence="5" id="KW-1185">Reference proteome</keyword>
<evidence type="ECO:0000313" key="5">
    <source>
        <dbReference type="Proteomes" id="UP000078516"/>
    </source>
</evidence>
<sequence length="474" mass="55822">MIRLLEDNYRKMEEIIRILSISDKWMTKKELAKYIGSSESTFIRYIEEIKQRWGSVFTIQTSHKLGYRLERFNVSVYLQMLTDMAQTSTNTQLLNEFIQNPGNTIEYYCDTICISRSSFARKLKQCNQVLEKYSLKIVVDQGYQLTSTEGELSLRIFVTFFFLIYYGHYALPYQLDKKEVKQLMRRNHCQLNIVSGDNSYEHTFFIMYFMVSLEREQQGFPLYSERQSPENMKIKHEDYVFLSQYLIGLDVETYQEVLYHFQKGPFQQYSYEEKKDISEKIRTNLKFNSFSQTEQLTEDAVDFIVHLLTCLYLFSRLIPFDTTELTQRATLFTRHIHFTQLHLYARLQAELHFFSALLETNLLNHSSSYIFWLLNGYPGINQSIVASKKILVVSDMGINHSQYIGNYVHATLSLHKIRSDMLAITDEEVVDYDLNAFDLIITNQPIPQTDVLSVLINDAILFSNESELLDLLDF</sequence>
<dbReference type="Proteomes" id="UP000078516">
    <property type="component" value="Unassembled WGS sequence"/>
</dbReference>
<evidence type="ECO:0000259" key="3">
    <source>
        <dbReference type="Pfam" id="PF05043"/>
    </source>
</evidence>
<dbReference type="Pfam" id="PF05043">
    <property type="entry name" value="Mga"/>
    <property type="match status" value="1"/>
</dbReference>
<proteinExistence type="predicted"/>
<protein>
    <recommendedName>
        <fullName evidence="3">Mga helix-turn-helix domain-containing protein</fullName>
    </recommendedName>
</protein>
<feature type="domain" description="Mga helix-turn-helix" evidence="3">
    <location>
        <begin position="80"/>
        <end position="162"/>
    </location>
</feature>
<gene>
    <name evidence="4" type="ORF">A6E74_02900</name>
</gene>
<dbReference type="PANTHER" id="PTHR30185">
    <property type="entry name" value="CRYPTIC BETA-GLUCOSIDE BGL OPERON ANTITERMINATOR"/>
    <property type="match status" value="1"/>
</dbReference>
<reference evidence="4 5" key="1">
    <citation type="submission" date="2016-04" db="EMBL/GenBank/DDBJ databases">
        <title>Draft genome of an Enterococcus thailandicus strain isolated from bovine feces.</title>
        <authorList>
            <person name="Beukers A.G."/>
            <person name="Zaheer R."/>
            <person name="Goji N."/>
            <person name="Cook S.R."/>
            <person name="Amoako K."/>
            <person name="Chaves A.V."/>
            <person name="Ward M.P."/>
            <person name="Mcallister T.A."/>
        </authorList>
    </citation>
    <scope>NUCLEOTIDE SEQUENCE [LARGE SCALE GENOMIC DNA]</scope>
    <source>
        <strain evidence="4 5">F0711D 46</strain>
    </source>
</reference>
<keyword evidence="1" id="KW-0805">Transcription regulation</keyword>
<comment type="caution">
    <text evidence="4">The sequence shown here is derived from an EMBL/GenBank/DDBJ whole genome shotgun (WGS) entry which is preliminary data.</text>
</comment>
<dbReference type="InterPro" id="IPR007737">
    <property type="entry name" value="Mga_HTH"/>
</dbReference>
<accession>A0A179ET23</accession>
<keyword evidence="2" id="KW-0804">Transcription</keyword>
<organism evidence="4 5">
    <name type="scientific">Enterococcus thailandicus</name>
    <dbReference type="NCBI Taxonomy" id="417368"/>
    <lineage>
        <taxon>Bacteria</taxon>
        <taxon>Bacillati</taxon>
        <taxon>Bacillota</taxon>
        <taxon>Bacilli</taxon>
        <taxon>Lactobacillales</taxon>
        <taxon>Enterococcaceae</taxon>
        <taxon>Enterococcus</taxon>
    </lineage>
</organism>
<dbReference type="Gene3D" id="1.10.10.10">
    <property type="entry name" value="Winged helix-like DNA-binding domain superfamily/Winged helix DNA-binding domain"/>
    <property type="match status" value="2"/>
</dbReference>
<evidence type="ECO:0000256" key="1">
    <source>
        <dbReference type="ARBA" id="ARBA00023015"/>
    </source>
</evidence>
<dbReference type="AlphaFoldDB" id="A0A179ET23"/>
<evidence type="ECO:0000313" key="4">
    <source>
        <dbReference type="EMBL" id="OAQ56374.1"/>
    </source>
</evidence>
<dbReference type="RefSeq" id="WP_067481985.1">
    <property type="nucleotide sequence ID" value="NZ_LWMN01000010.1"/>
</dbReference>
<dbReference type="InterPro" id="IPR036388">
    <property type="entry name" value="WH-like_DNA-bd_sf"/>
</dbReference>
<name>A0A179ET23_ENTTH</name>
<dbReference type="EMBL" id="LWMN01000010">
    <property type="protein sequence ID" value="OAQ56374.1"/>
    <property type="molecule type" value="Genomic_DNA"/>
</dbReference>
<evidence type="ECO:0000256" key="2">
    <source>
        <dbReference type="ARBA" id="ARBA00023163"/>
    </source>
</evidence>
<dbReference type="PANTHER" id="PTHR30185:SF18">
    <property type="entry name" value="TRANSCRIPTIONAL REGULATOR MTLR"/>
    <property type="match status" value="1"/>
</dbReference>